<evidence type="ECO:0000256" key="3">
    <source>
        <dbReference type="ARBA" id="ARBA00008156"/>
    </source>
</evidence>
<evidence type="ECO:0000256" key="8">
    <source>
        <dbReference type="ARBA" id="ARBA00023002"/>
    </source>
</evidence>
<comment type="caution">
    <text evidence="12">The sequence shown here is derived from an EMBL/GenBank/DDBJ whole genome shotgun (WGS) entry which is preliminary data.</text>
</comment>
<feature type="transmembrane region" description="Helical" evidence="10">
    <location>
        <begin position="32"/>
        <end position="49"/>
    </location>
</feature>
<dbReference type="InterPro" id="IPR001479">
    <property type="entry name" value="Quinoprotein_DH_CS"/>
</dbReference>
<evidence type="ECO:0000313" key="12">
    <source>
        <dbReference type="EMBL" id="MBS3849867.1"/>
    </source>
</evidence>
<keyword evidence="7 10" id="KW-1133">Transmembrane helix</keyword>
<dbReference type="InterPro" id="IPR002372">
    <property type="entry name" value="PQQ_rpt_dom"/>
</dbReference>
<dbReference type="PROSITE" id="PS00364">
    <property type="entry name" value="BACTERIAL_PQQ_2"/>
    <property type="match status" value="1"/>
</dbReference>
<feature type="transmembrane region" description="Helical" evidence="10">
    <location>
        <begin position="113"/>
        <end position="132"/>
    </location>
</feature>
<dbReference type="GO" id="GO:0008876">
    <property type="term" value="F:quinoprotein glucose dehydrogenase activity"/>
    <property type="evidence" value="ECO:0007669"/>
    <property type="project" value="TreeGrafter"/>
</dbReference>
<evidence type="ECO:0000313" key="13">
    <source>
        <dbReference type="Proteomes" id="UP000678281"/>
    </source>
</evidence>
<protein>
    <submittedName>
        <fullName evidence="12">Glucose/quinate/shikimate family membrane-bound PQQ-dependent dehydrogenase</fullName>
    </submittedName>
</protein>
<dbReference type="CDD" id="cd10280">
    <property type="entry name" value="PQQ_mGDH"/>
    <property type="match status" value="1"/>
</dbReference>
<evidence type="ECO:0000256" key="4">
    <source>
        <dbReference type="ARBA" id="ARBA00022475"/>
    </source>
</evidence>
<dbReference type="GO" id="GO:0048038">
    <property type="term" value="F:quinone binding"/>
    <property type="evidence" value="ECO:0007669"/>
    <property type="project" value="InterPro"/>
</dbReference>
<keyword evidence="5 10" id="KW-0812">Transmembrane</keyword>
<evidence type="ECO:0000256" key="2">
    <source>
        <dbReference type="ARBA" id="ARBA00004651"/>
    </source>
</evidence>
<comment type="similarity">
    <text evidence="3">Belongs to the bacterial PQQ dehydrogenase family.</text>
</comment>
<dbReference type="Gene3D" id="2.140.10.10">
    <property type="entry name" value="Quinoprotein alcohol dehydrogenase-like superfamily"/>
    <property type="match status" value="1"/>
</dbReference>
<keyword evidence="6" id="KW-0634">PQQ</keyword>
<evidence type="ECO:0000256" key="9">
    <source>
        <dbReference type="ARBA" id="ARBA00023136"/>
    </source>
</evidence>
<dbReference type="EMBL" id="JAGXTP010000002">
    <property type="protein sequence ID" value="MBS3849867.1"/>
    <property type="molecule type" value="Genomic_DNA"/>
</dbReference>
<dbReference type="RefSeq" id="WP_212659494.1">
    <property type="nucleotide sequence ID" value="NZ_JAGXTP010000002.1"/>
</dbReference>
<reference evidence="12" key="1">
    <citation type="submission" date="2021-04" db="EMBL/GenBank/DDBJ databases">
        <title>Devosia litorisediminis sp. nov., isolated from a sand dune.</title>
        <authorList>
            <person name="Park S."/>
            <person name="Yoon J.-H."/>
        </authorList>
    </citation>
    <scope>NUCLEOTIDE SEQUENCE</scope>
    <source>
        <strain evidence="12">BSSL-BM10</strain>
    </source>
</reference>
<dbReference type="Pfam" id="PF01011">
    <property type="entry name" value="PQQ"/>
    <property type="match status" value="1"/>
</dbReference>
<organism evidence="12 13">
    <name type="scientific">Devosia litorisediminis</name>
    <dbReference type="NCBI Taxonomy" id="2829817"/>
    <lineage>
        <taxon>Bacteria</taxon>
        <taxon>Pseudomonadati</taxon>
        <taxon>Pseudomonadota</taxon>
        <taxon>Alphaproteobacteria</taxon>
        <taxon>Hyphomicrobiales</taxon>
        <taxon>Devosiaceae</taxon>
        <taxon>Devosia</taxon>
    </lineage>
</organism>
<comment type="cofactor">
    <cofactor evidence="1">
        <name>pyrroloquinoline quinone</name>
        <dbReference type="ChEBI" id="CHEBI:58442"/>
    </cofactor>
</comment>
<dbReference type="InterPro" id="IPR018391">
    <property type="entry name" value="PQQ_b-propeller_rpt"/>
</dbReference>
<feature type="domain" description="Pyrrolo-quinoline quinone repeat" evidence="11">
    <location>
        <begin position="163"/>
        <end position="754"/>
    </location>
</feature>
<evidence type="ECO:0000256" key="5">
    <source>
        <dbReference type="ARBA" id="ARBA00022692"/>
    </source>
</evidence>
<dbReference type="Proteomes" id="UP000678281">
    <property type="component" value="Unassembled WGS sequence"/>
</dbReference>
<dbReference type="GO" id="GO:0005886">
    <property type="term" value="C:plasma membrane"/>
    <property type="evidence" value="ECO:0007669"/>
    <property type="project" value="UniProtKB-SubCell"/>
</dbReference>
<name>A0A942ECS5_9HYPH</name>
<dbReference type="GO" id="GO:0030288">
    <property type="term" value="C:outer membrane-bounded periplasmic space"/>
    <property type="evidence" value="ECO:0007669"/>
    <property type="project" value="InterPro"/>
</dbReference>
<evidence type="ECO:0000259" key="11">
    <source>
        <dbReference type="Pfam" id="PF01011"/>
    </source>
</evidence>
<evidence type="ECO:0000256" key="1">
    <source>
        <dbReference type="ARBA" id="ARBA00001931"/>
    </source>
</evidence>
<keyword evidence="13" id="KW-1185">Reference proteome</keyword>
<dbReference type="AlphaFoldDB" id="A0A942ECS5"/>
<dbReference type="SUPFAM" id="SSF50998">
    <property type="entry name" value="Quinoprotein alcohol dehydrogenase-like"/>
    <property type="match status" value="1"/>
</dbReference>
<gene>
    <name evidence="12" type="ORF">KD146_14285</name>
</gene>
<comment type="subcellular location">
    <subcellularLocation>
        <location evidence="2">Cell membrane</location>
        <topology evidence="2">Multi-pass membrane protein</topology>
    </subcellularLocation>
</comment>
<dbReference type="InterPro" id="IPR017511">
    <property type="entry name" value="PQQ_mDH"/>
</dbReference>
<evidence type="ECO:0000256" key="6">
    <source>
        <dbReference type="ARBA" id="ARBA00022891"/>
    </source>
</evidence>
<feature type="transmembrane region" description="Helical" evidence="10">
    <location>
        <begin position="56"/>
        <end position="72"/>
    </location>
</feature>
<evidence type="ECO:0000256" key="10">
    <source>
        <dbReference type="SAM" id="Phobius"/>
    </source>
</evidence>
<feature type="transmembrane region" description="Helical" evidence="10">
    <location>
        <begin position="84"/>
        <end position="101"/>
    </location>
</feature>
<keyword evidence="9 10" id="KW-0472">Membrane</keyword>
<evidence type="ECO:0000256" key="7">
    <source>
        <dbReference type="ARBA" id="ARBA00022989"/>
    </source>
</evidence>
<keyword evidence="4" id="KW-1003">Cell membrane</keyword>
<dbReference type="PANTHER" id="PTHR32303">
    <property type="entry name" value="QUINOPROTEIN ALCOHOL DEHYDROGENASE (CYTOCHROME C)"/>
    <property type="match status" value="1"/>
</dbReference>
<dbReference type="InterPro" id="IPR011047">
    <property type="entry name" value="Quinoprotein_ADH-like_sf"/>
</dbReference>
<feature type="transmembrane region" description="Helical" evidence="10">
    <location>
        <begin position="7"/>
        <end position="26"/>
    </location>
</feature>
<proteinExistence type="inferred from homology"/>
<keyword evidence="8" id="KW-0560">Oxidoreductase</keyword>
<sequence length="779" mass="83917">MIFSRILAILFALSGLFLGGGGIWLAALGGSWFYLLLGAALLITAIMVWQRDRRALWLHAGTIIVAMAWAVWEVGFDWWQLAPRGDWLVILGILLVLPWSVRSLNRYSASGGWPALAVALVLSVIVAGIAMFTPTHDLEGTLPESSMTAEAALSDPAVPDGEWHSYGRDTYGQRYSPLEQITPDNVQNLEVAWTFNTGDVRGESDPGETTYEVTPLKVGDSLYLCTPHNLIIALDAETGAERWTFNPHLDQPPRNQTQHLTCRGVSYDAPSAGGPVGDCAARIFAPTADARLISISAETGEICPGFGGADGTVDLWQNMPNVTAGSYYSTSPPVITDRVVVVGGAVNDNVSTNETSGVIRAFDKFTGELVWNWDSLNPEQTEPLADGQTYSINSPNSWSVSSYDPELDLIYIPMGNQSPDQFGGNRSEEAETYSSAVVALNADTGQVDWVFQGVHHDIWDMDMPAQPSLVDLDIGGETVPAVVVPTKQGEIFVLNRETGEPILPVNEVPAPQGAVAGDFTAPTQPLSALSFNPEPLTEASMWGMTPFDQLACRIQFQSLRYEGRYTPPSEQGSIVYPGNFGTLNWGAVAVDPVRQAVFAMPVYLAFTSKLIPRDNPEERVVTDEGAPPFNENYGAPYAAEMGPLLSPVGLPCQSPPWGYVAGADLRTGEIVYRHVNGTIQDLSPVPLPIKMGVPGIGGPIITRGGVAFLSGSLDYYVRAYDVNNGNQLWESRLPAGGQATPMSYWSEYSQRQFVVVVAGGHGSTGTKAGDSIIAYALPQ</sequence>
<dbReference type="NCBIfam" id="TIGR03074">
    <property type="entry name" value="PQQ_membr_DH"/>
    <property type="match status" value="1"/>
</dbReference>
<accession>A0A942ECS5</accession>
<dbReference type="PANTHER" id="PTHR32303:SF4">
    <property type="entry name" value="QUINOPROTEIN GLUCOSE DEHYDROGENASE"/>
    <property type="match status" value="1"/>
</dbReference>
<dbReference type="SMART" id="SM00564">
    <property type="entry name" value="PQQ"/>
    <property type="match status" value="4"/>
</dbReference>